<keyword evidence="2" id="KW-0472">Membrane</keyword>
<comment type="caution">
    <text evidence="3">The sequence shown here is derived from an EMBL/GenBank/DDBJ whole genome shotgun (WGS) entry which is preliminary data.</text>
</comment>
<evidence type="ECO:0000313" key="4">
    <source>
        <dbReference type="Proteomes" id="UP000574390"/>
    </source>
</evidence>
<dbReference type="Proteomes" id="UP000574390">
    <property type="component" value="Unassembled WGS sequence"/>
</dbReference>
<feature type="transmembrane region" description="Helical" evidence="2">
    <location>
        <begin position="20"/>
        <end position="38"/>
    </location>
</feature>
<dbReference type="AlphaFoldDB" id="A0A7J6R0K7"/>
<proteinExistence type="predicted"/>
<feature type="compositionally biased region" description="Polar residues" evidence="1">
    <location>
        <begin position="58"/>
        <end position="75"/>
    </location>
</feature>
<keyword evidence="2" id="KW-1133">Transmembrane helix</keyword>
<keyword evidence="2" id="KW-0812">Transmembrane</keyword>
<evidence type="ECO:0000256" key="1">
    <source>
        <dbReference type="SAM" id="MobiDB-lite"/>
    </source>
</evidence>
<sequence length="89" mass="9601">MTRLPDSGTTISALFLGFEVRPTFVIGAALVITAIYMYSAKPAEPPAKNGYDKLDNMESGQSKEMSTLNEGTSGTVHKHRVPTVAERTV</sequence>
<accession>A0A7J6R0K7</accession>
<protein>
    <submittedName>
        <fullName evidence="3">Uncharacterized protein</fullName>
    </submittedName>
</protein>
<dbReference type="EMBL" id="JABANM010025679">
    <property type="protein sequence ID" value="KAF4714204.1"/>
    <property type="molecule type" value="Genomic_DNA"/>
</dbReference>
<reference evidence="3 4" key="1">
    <citation type="submission" date="2020-04" db="EMBL/GenBank/DDBJ databases">
        <title>Perkinsus olseni comparative genomics.</title>
        <authorList>
            <person name="Bogema D.R."/>
        </authorList>
    </citation>
    <scope>NUCLEOTIDE SEQUENCE [LARGE SCALE GENOMIC DNA]</scope>
    <source>
        <strain evidence="3">ATCC PRA-205</strain>
    </source>
</reference>
<name>A0A7J6R0K7_PEROL</name>
<gene>
    <name evidence="3" type="ORF">FOZ62_010617</name>
</gene>
<feature type="region of interest" description="Disordered" evidence="1">
    <location>
        <begin position="45"/>
        <end position="89"/>
    </location>
</feature>
<organism evidence="3 4">
    <name type="scientific">Perkinsus olseni</name>
    <name type="common">Perkinsus atlanticus</name>
    <dbReference type="NCBI Taxonomy" id="32597"/>
    <lineage>
        <taxon>Eukaryota</taxon>
        <taxon>Sar</taxon>
        <taxon>Alveolata</taxon>
        <taxon>Perkinsozoa</taxon>
        <taxon>Perkinsea</taxon>
        <taxon>Perkinsida</taxon>
        <taxon>Perkinsidae</taxon>
        <taxon>Perkinsus</taxon>
    </lineage>
</organism>
<evidence type="ECO:0000256" key="2">
    <source>
        <dbReference type="SAM" id="Phobius"/>
    </source>
</evidence>
<evidence type="ECO:0000313" key="3">
    <source>
        <dbReference type="EMBL" id="KAF4714204.1"/>
    </source>
</evidence>